<proteinExistence type="predicted"/>
<dbReference type="AlphaFoldDB" id="A0A7J8TKI3"/>
<organism evidence="1 2">
    <name type="scientific">Gossypium davidsonii</name>
    <name type="common">Davidson's cotton</name>
    <name type="synonym">Gossypium klotzschianum subsp. davidsonii</name>
    <dbReference type="NCBI Taxonomy" id="34287"/>
    <lineage>
        <taxon>Eukaryota</taxon>
        <taxon>Viridiplantae</taxon>
        <taxon>Streptophyta</taxon>
        <taxon>Embryophyta</taxon>
        <taxon>Tracheophyta</taxon>
        <taxon>Spermatophyta</taxon>
        <taxon>Magnoliopsida</taxon>
        <taxon>eudicotyledons</taxon>
        <taxon>Gunneridae</taxon>
        <taxon>Pentapetalae</taxon>
        <taxon>rosids</taxon>
        <taxon>malvids</taxon>
        <taxon>Malvales</taxon>
        <taxon>Malvaceae</taxon>
        <taxon>Malvoideae</taxon>
        <taxon>Gossypium</taxon>
    </lineage>
</organism>
<gene>
    <name evidence="1" type="ORF">Godav_024845</name>
</gene>
<accession>A0A7J8TKI3</accession>
<feature type="non-terminal residue" evidence="1">
    <location>
        <position position="1"/>
    </location>
</feature>
<comment type="caution">
    <text evidence="1">The sequence shown here is derived from an EMBL/GenBank/DDBJ whole genome shotgun (WGS) entry which is preliminary data.</text>
</comment>
<dbReference type="Proteomes" id="UP000593561">
    <property type="component" value="Unassembled WGS sequence"/>
</dbReference>
<protein>
    <submittedName>
        <fullName evidence="1">Uncharacterized protein</fullName>
    </submittedName>
</protein>
<keyword evidence="2" id="KW-1185">Reference proteome</keyword>
<name>A0A7J8TKI3_GOSDV</name>
<sequence length="103" mass="11495">MDSLYENPRSGNVSMEDLIPKKVRFREECGIKSGEVLPDVPIESKASWKDKLVGISSIVGNALEEKEDYELLDGDFQKSVVNALHIDNGEWCPDQSILQTEAV</sequence>
<evidence type="ECO:0000313" key="2">
    <source>
        <dbReference type="Proteomes" id="UP000593561"/>
    </source>
</evidence>
<evidence type="ECO:0000313" key="1">
    <source>
        <dbReference type="EMBL" id="MBA0638707.1"/>
    </source>
</evidence>
<reference evidence="1 2" key="1">
    <citation type="journal article" date="2019" name="Genome Biol. Evol.">
        <title>Insights into the evolution of the New World diploid cottons (Gossypium, subgenus Houzingenia) based on genome sequencing.</title>
        <authorList>
            <person name="Grover C.E."/>
            <person name="Arick M.A. 2nd"/>
            <person name="Thrash A."/>
            <person name="Conover J.L."/>
            <person name="Sanders W.S."/>
            <person name="Peterson D.G."/>
            <person name="Frelichowski J.E."/>
            <person name="Scheffler J.A."/>
            <person name="Scheffler B.E."/>
            <person name="Wendel J.F."/>
        </authorList>
    </citation>
    <scope>NUCLEOTIDE SEQUENCE [LARGE SCALE GENOMIC DNA]</scope>
    <source>
        <strain evidence="1">27</strain>
        <tissue evidence="1">Leaf</tissue>
    </source>
</reference>
<dbReference type="EMBL" id="JABFAC010251048">
    <property type="protein sequence ID" value="MBA0638707.1"/>
    <property type="molecule type" value="Genomic_DNA"/>
</dbReference>